<evidence type="ECO:0000313" key="2">
    <source>
        <dbReference type="EMBL" id="JAT56718.1"/>
    </source>
</evidence>
<dbReference type="GO" id="GO:0008483">
    <property type="term" value="F:transaminase activity"/>
    <property type="evidence" value="ECO:0007669"/>
    <property type="project" value="UniProtKB-KW"/>
</dbReference>
<dbReference type="EMBL" id="GDJX01011218">
    <property type="protein sequence ID" value="JAT56718.1"/>
    <property type="molecule type" value="Transcribed_RNA"/>
</dbReference>
<organism evidence="2">
    <name type="scientific">Anthurium amnicola</name>
    <dbReference type="NCBI Taxonomy" id="1678845"/>
    <lineage>
        <taxon>Eukaryota</taxon>
        <taxon>Viridiplantae</taxon>
        <taxon>Streptophyta</taxon>
        <taxon>Embryophyta</taxon>
        <taxon>Tracheophyta</taxon>
        <taxon>Spermatophyta</taxon>
        <taxon>Magnoliopsida</taxon>
        <taxon>Liliopsida</taxon>
        <taxon>Araceae</taxon>
        <taxon>Pothoideae</taxon>
        <taxon>Potheae</taxon>
        <taxon>Anthurium</taxon>
    </lineage>
</organism>
<keyword evidence="2" id="KW-0808">Transferase</keyword>
<dbReference type="AlphaFoldDB" id="A0A1D1YQ05"/>
<sequence>RAWVSSSAGHLSPATQNTTPHTEAQGGDEGRWAGLHLVGRSQIYEFKTSSPLPSTPFLTSFLWQHDLPHSPLALVSVKRAVKAGKCVQPIHHPHFSHHSPHPSELRAFPSYKYPQHSLSCLRISPVLSIY</sequence>
<accession>A0A1D1YQ05</accession>
<feature type="compositionally biased region" description="Polar residues" evidence="1">
    <location>
        <begin position="1"/>
        <end position="22"/>
    </location>
</feature>
<reference evidence="2" key="1">
    <citation type="submission" date="2015-07" db="EMBL/GenBank/DDBJ databases">
        <title>Transcriptome Assembly of Anthurium amnicola.</title>
        <authorList>
            <person name="Suzuki J."/>
        </authorList>
    </citation>
    <scope>NUCLEOTIDE SEQUENCE</scope>
</reference>
<evidence type="ECO:0000256" key="1">
    <source>
        <dbReference type="SAM" id="MobiDB-lite"/>
    </source>
</evidence>
<keyword evidence="2" id="KW-0032">Aminotransferase</keyword>
<feature type="region of interest" description="Disordered" evidence="1">
    <location>
        <begin position="1"/>
        <end position="30"/>
    </location>
</feature>
<name>A0A1D1YQ05_9ARAE</name>
<protein>
    <submittedName>
        <fullName evidence="2">Glucosamine--fructose-6-phosphate aminotransferase [isomerizing]</fullName>
    </submittedName>
</protein>
<gene>
    <name evidence="2" type="primary">glmS_8</name>
    <name evidence="2" type="ORF">g.23172</name>
</gene>
<feature type="non-terminal residue" evidence="2">
    <location>
        <position position="1"/>
    </location>
</feature>
<proteinExistence type="predicted"/>